<feature type="transmembrane region" description="Helical" evidence="7">
    <location>
        <begin position="179"/>
        <end position="199"/>
    </location>
</feature>
<comment type="similarity">
    <text evidence="2 6">Belongs to the MIP/aquaporin (TC 1.A.8) family.</text>
</comment>
<name>A0A183A5P9_9TREM</name>
<keyword evidence="5 7" id="KW-0472">Membrane</keyword>
<keyword evidence="6" id="KW-0813">Transport</keyword>
<dbReference type="Gene3D" id="1.20.1080.10">
    <property type="entry name" value="Glycerol uptake facilitator protein"/>
    <property type="match status" value="1"/>
</dbReference>
<keyword evidence="3 6" id="KW-0812">Transmembrane</keyword>
<feature type="transmembrane region" description="Helical" evidence="7">
    <location>
        <begin position="144"/>
        <end position="167"/>
    </location>
</feature>
<comment type="subcellular location">
    <subcellularLocation>
        <location evidence="1">Membrane</location>
        <topology evidence="1">Multi-pass membrane protein</topology>
    </subcellularLocation>
</comment>
<dbReference type="InterPro" id="IPR000425">
    <property type="entry name" value="MIP"/>
</dbReference>
<feature type="transmembrane region" description="Helical" evidence="7">
    <location>
        <begin position="58"/>
        <end position="78"/>
    </location>
</feature>
<dbReference type="InterPro" id="IPR034294">
    <property type="entry name" value="Aquaporin_transptr"/>
</dbReference>
<keyword evidence="4 7" id="KW-1133">Transmembrane helix</keyword>
<evidence type="ECO:0000313" key="10">
    <source>
        <dbReference type="WBParaSite" id="ECPE_0000228401-mRNA-1"/>
    </source>
</evidence>
<dbReference type="GO" id="GO:0015250">
    <property type="term" value="F:water channel activity"/>
    <property type="evidence" value="ECO:0007669"/>
    <property type="project" value="TreeGrafter"/>
</dbReference>
<dbReference type="OrthoDB" id="3222at2759"/>
<gene>
    <name evidence="8" type="ORF">ECPE_LOCUS2284</name>
</gene>
<evidence type="ECO:0000256" key="4">
    <source>
        <dbReference type="ARBA" id="ARBA00022989"/>
    </source>
</evidence>
<reference evidence="8 9" key="2">
    <citation type="submission" date="2018-11" db="EMBL/GenBank/DDBJ databases">
        <authorList>
            <consortium name="Pathogen Informatics"/>
        </authorList>
    </citation>
    <scope>NUCLEOTIDE SEQUENCE [LARGE SCALE GENOMIC DNA]</scope>
    <source>
        <strain evidence="8 9">Egypt</strain>
    </source>
</reference>
<dbReference type="PANTHER" id="PTHR19139">
    <property type="entry name" value="AQUAPORIN TRANSPORTER"/>
    <property type="match status" value="1"/>
</dbReference>
<feature type="transmembrane region" description="Helical" evidence="7">
    <location>
        <begin position="32"/>
        <end position="52"/>
    </location>
</feature>
<protein>
    <submittedName>
        <fullName evidence="10">Aquaporin</fullName>
    </submittedName>
</protein>
<organism evidence="10">
    <name type="scientific">Echinostoma caproni</name>
    <dbReference type="NCBI Taxonomy" id="27848"/>
    <lineage>
        <taxon>Eukaryota</taxon>
        <taxon>Metazoa</taxon>
        <taxon>Spiralia</taxon>
        <taxon>Lophotrochozoa</taxon>
        <taxon>Platyhelminthes</taxon>
        <taxon>Trematoda</taxon>
        <taxon>Digenea</taxon>
        <taxon>Plagiorchiida</taxon>
        <taxon>Echinostomata</taxon>
        <taxon>Echinostomatoidea</taxon>
        <taxon>Echinostomatidae</taxon>
        <taxon>Echinostoma</taxon>
    </lineage>
</organism>
<dbReference type="Proteomes" id="UP000272942">
    <property type="component" value="Unassembled WGS sequence"/>
</dbReference>
<evidence type="ECO:0000313" key="9">
    <source>
        <dbReference type="Proteomes" id="UP000272942"/>
    </source>
</evidence>
<sequence length="211" mass="22928">MSVGSVNLDVDQLSPNETPQCKLNHFTTLGRIFVAEVVGIAVLCFTATIYPLSSTPAVAPSIVVSLTFVWILWVFGPISGAQINPSVTVMLFFTRRLSIIHTITYLAAQFLGAPLGSWIAMLLIPDSLKTGVTFGMTKRALGLTTGQAIGLEMIATAMLTMAVMSLCDEFRDDQWTHSHVTLFPLNFAAIMGLFATVMVSCFCHDYIKLVC</sequence>
<evidence type="ECO:0000313" key="8">
    <source>
        <dbReference type="EMBL" id="VDP66001.1"/>
    </source>
</evidence>
<dbReference type="InterPro" id="IPR023271">
    <property type="entry name" value="Aquaporin-like"/>
</dbReference>
<dbReference type="Pfam" id="PF00230">
    <property type="entry name" value="MIP"/>
    <property type="match status" value="1"/>
</dbReference>
<dbReference type="GO" id="GO:0005886">
    <property type="term" value="C:plasma membrane"/>
    <property type="evidence" value="ECO:0007669"/>
    <property type="project" value="TreeGrafter"/>
</dbReference>
<evidence type="ECO:0000256" key="5">
    <source>
        <dbReference type="ARBA" id="ARBA00023136"/>
    </source>
</evidence>
<dbReference type="AlphaFoldDB" id="A0A183A5P9"/>
<proteinExistence type="inferred from homology"/>
<dbReference type="WBParaSite" id="ECPE_0000228401-mRNA-1">
    <property type="protein sequence ID" value="ECPE_0000228401-mRNA-1"/>
    <property type="gene ID" value="ECPE_0000228401"/>
</dbReference>
<keyword evidence="9" id="KW-1185">Reference proteome</keyword>
<accession>A0A183A5P9</accession>
<dbReference type="PANTHER" id="PTHR19139:SF199">
    <property type="entry name" value="MIP17260P"/>
    <property type="match status" value="1"/>
</dbReference>
<evidence type="ECO:0000256" key="3">
    <source>
        <dbReference type="ARBA" id="ARBA00022692"/>
    </source>
</evidence>
<evidence type="ECO:0000256" key="2">
    <source>
        <dbReference type="ARBA" id="ARBA00006175"/>
    </source>
</evidence>
<evidence type="ECO:0000256" key="6">
    <source>
        <dbReference type="RuleBase" id="RU000477"/>
    </source>
</evidence>
<feature type="transmembrane region" description="Helical" evidence="7">
    <location>
        <begin position="99"/>
        <end position="124"/>
    </location>
</feature>
<evidence type="ECO:0000256" key="7">
    <source>
        <dbReference type="SAM" id="Phobius"/>
    </source>
</evidence>
<dbReference type="PRINTS" id="PR00783">
    <property type="entry name" value="MINTRINSICP"/>
</dbReference>
<evidence type="ECO:0000256" key="1">
    <source>
        <dbReference type="ARBA" id="ARBA00004141"/>
    </source>
</evidence>
<dbReference type="SUPFAM" id="SSF81338">
    <property type="entry name" value="Aquaporin-like"/>
    <property type="match status" value="1"/>
</dbReference>
<reference evidence="10" key="1">
    <citation type="submission" date="2016-06" db="UniProtKB">
        <authorList>
            <consortium name="WormBaseParasite"/>
        </authorList>
    </citation>
    <scope>IDENTIFICATION</scope>
</reference>
<dbReference type="EMBL" id="UZAN01039516">
    <property type="protein sequence ID" value="VDP66001.1"/>
    <property type="molecule type" value="Genomic_DNA"/>
</dbReference>